<keyword evidence="2" id="KW-1185">Reference proteome</keyword>
<protein>
    <submittedName>
        <fullName evidence="1">Uncharacterized protein</fullName>
    </submittedName>
</protein>
<gene>
    <name evidence="1" type="ORF">DJFAAGMI_01292</name>
</gene>
<dbReference type="EMBL" id="JAANES010000001">
    <property type="protein sequence ID" value="MBS3018560.1"/>
    <property type="molecule type" value="Genomic_DNA"/>
</dbReference>
<comment type="caution">
    <text evidence="1">The sequence shown here is derived from an EMBL/GenBank/DDBJ whole genome shotgun (WGS) entry which is preliminary data.</text>
</comment>
<sequence>MRESSTPPKCNDPALLLPDAIALCQGLLRQLSGRLLTGKSMRFGIGIECSNFSFGEIEWLPGLGWCWHLSSFRVT</sequence>
<name>A0ABS5LPY2_9BURK</name>
<evidence type="ECO:0000313" key="1">
    <source>
        <dbReference type="EMBL" id="MBS3018560.1"/>
    </source>
</evidence>
<accession>A0ABS5LPY2</accession>
<dbReference type="Proteomes" id="UP001647436">
    <property type="component" value="Unassembled WGS sequence"/>
</dbReference>
<reference evidence="1 2" key="1">
    <citation type="submission" date="2020-03" db="EMBL/GenBank/DDBJ databases">
        <title>The role of nitrogen metabolism on polyethylene biodegradation.</title>
        <authorList>
            <person name="Peixoto J."/>
            <person name="Vizzotto C.S."/>
            <person name="Ramos A."/>
            <person name="Alves G."/>
            <person name="Steindorff A."/>
            <person name="Kruger R."/>
        </authorList>
    </citation>
    <scope>NUCLEOTIDE SEQUENCE [LARGE SCALE GENOMIC DNA]</scope>
    <source>
        <strain evidence="1 2">PE63</strain>
    </source>
</reference>
<proteinExistence type="predicted"/>
<organism evidence="1 2">
    <name type="scientific">Comamonas brasiliensis</name>
    <dbReference type="NCBI Taxonomy" id="1812482"/>
    <lineage>
        <taxon>Bacteria</taxon>
        <taxon>Pseudomonadati</taxon>
        <taxon>Pseudomonadota</taxon>
        <taxon>Betaproteobacteria</taxon>
        <taxon>Burkholderiales</taxon>
        <taxon>Comamonadaceae</taxon>
        <taxon>Comamonas</taxon>
    </lineage>
</organism>
<evidence type="ECO:0000313" key="2">
    <source>
        <dbReference type="Proteomes" id="UP001647436"/>
    </source>
</evidence>